<gene>
    <name evidence="2" type="ORF">NOCA2270153</name>
</gene>
<accession>A0A2P2C0G7</accession>
<dbReference type="PANTHER" id="PTHR47829:SF1">
    <property type="entry name" value="HAD FAMILY PHOSPHATASE"/>
    <property type="match status" value="1"/>
</dbReference>
<sequence>MTEPALPFDAGPLVDALQAAGVTVEGPLSASRIGLGQSNLTYLVLDKNGARMILRSPPRGHLLASAHDVGREARVLRALESTPVPVPRVLLSTRSSEISDSPIVVMEHVAGVVIDTRQAADQVSLSVRGELGQQMARVLASIHAVDVRGGGLDDLASHSSYAGRQLKRWSGQWEASKTRELLALDRLTDLLQRHAPDPRPLCLVHGDFHIRNMIVDVATSEVRAVLDWELATLGEPLADLGTMLAYWTESSDPETGLFDAVSMPGFIGRDEVTETYLAASGQDGRDLGYWHTLGLWKIAIIAEGIVRRTFDEPTNAAAGGAPAPGSTENIVDHAWAVAADAGLA</sequence>
<dbReference type="CDD" id="cd05154">
    <property type="entry name" value="ACAD10_11_N-like"/>
    <property type="match status" value="1"/>
</dbReference>
<dbReference type="GO" id="GO:0016491">
    <property type="term" value="F:oxidoreductase activity"/>
    <property type="evidence" value="ECO:0007669"/>
    <property type="project" value="UniProtKB-KW"/>
</dbReference>
<dbReference type="EC" id="1.3.8.-" evidence="2"/>
<organism evidence="2">
    <name type="scientific">metagenome</name>
    <dbReference type="NCBI Taxonomy" id="256318"/>
    <lineage>
        <taxon>unclassified sequences</taxon>
        <taxon>metagenomes</taxon>
    </lineage>
</organism>
<dbReference type="InterPro" id="IPR002575">
    <property type="entry name" value="Aminoglycoside_PTrfase"/>
</dbReference>
<dbReference type="InterPro" id="IPR052898">
    <property type="entry name" value="ACAD10-like"/>
</dbReference>
<dbReference type="InterPro" id="IPR011009">
    <property type="entry name" value="Kinase-like_dom_sf"/>
</dbReference>
<dbReference type="AlphaFoldDB" id="A0A2P2C0G7"/>
<dbReference type="Pfam" id="PF01636">
    <property type="entry name" value="APH"/>
    <property type="match status" value="1"/>
</dbReference>
<dbReference type="Gene3D" id="3.90.1200.10">
    <property type="match status" value="1"/>
</dbReference>
<keyword evidence="2" id="KW-0560">Oxidoreductase</keyword>
<dbReference type="SUPFAM" id="SSF56112">
    <property type="entry name" value="Protein kinase-like (PK-like)"/>
    <property type="match status" value="1"/>
</dbReference>
<name>A0A2P2C0G7_9ZZZZ</name>
<dbReference type="EMBL" id="CZKA01000020">
    <property type="protein sequence ID" value="CUR55518.1"/>
    <property type="molecule type" value="Genomic_DNA"/>
</dbReference>
<feature type="domain" description="Aminoglycoside phosphotransferase" evidence="1">
    <location>
        <begin position="30"/>
        <end position="254"/>
    </location>
</feature>
<proteinExistence type="predicted"/>
<dbReference type="Gene3D" id="3.30.200.20">
    <property type="entry name" value="Phosphorylase Kinase, domain 1"/>
    <property type="match status" value="1"/>
</dbReference>
<evidence type="ECO:0000313" key="2">
    <source>
        <dbReference type="EMBL" id="CUR55518.1"/>
    </source>
</evidence>
<reference evidence="2" key="1">
    <citation type="submission" date="2015-08" db="EMBL/GenBank/DDBJ databases">
        <authorList>
            <person name="Babu N.S."/>
            <person name="Beckwith C.J."/>
            <person name="Beseler K.G."/>
            <person name="Brison A."/>
            <person name="Carone J.V."/>
            <person name="Caskin T.P."/>
            <person name="Diamond M."/>
            <person name="Durham M.E."/>
            <person name="Foxe J.M."/>
            <person name="Go M."/>
            <person name="Henderson B.A."/>
            <person name="Jones I.B."/>
            <person name="McGettigan J.A."/>
            <person name="Micheletti S.J."/>
            <person name="Nasrallah M.E."/>
            <person name="Ortiz D."/>
            <person name="Piller C.R."/>
            <person name="Privatt S.R."/>
            <person name="Schneider S.L."/>
            <person name="Sharp S."/>
            <person name="Smith T.C."/>
            <person name="Stanton J.D."/>
            <person name="Ullery H.E."/>
            <person name="Wilson R.J."/>
            <person name="Serrano M.G."/>
            <person name="Buck G."/>
            <person name="Lee V."/>
            <person name="Wang Y."/>
            <person name="Carvalho R."/>
            <person name="Voegtly L."/>
            <person name="Shi R."/>
            <person name="Duckworth R."/>
            <person name="Johnson A."/>
            <person name="Loviza R."/>
            <person name="Walstead R."/>
            <person name="Shah Z."/>
            <person name="Kiflezghi M."/>
            <person name="Wade K."/>
            <person name="Ball S.L."/>
            <person name="Bradley K.W."/>
            <person name="Asai D.J."/>
            <person name="Bowman C.A."/>
            <person name="Russell D.A."/>
            <person name="Pope W.H."/>
            <person name="Jacobs-Sera D."/>
            <person name="Hendrix R.W."/>
            <person name="Hatfull G.F."/>
        </authorList>
    </citation>
    <scope>NUCLEOTIDE SEQUENCE</scope>
</reference>
<protein>
    <submittedName>
        <fullName evidence="2">Putative Acyl-CoA dehydrogenase</fullName>
        <ecNumber evidence="2">1.3.8.-</ecNumber>
    </submittedName>
</protein>
<dbReference type="PANTHER" id="PTHR47829">
    <property type="entry name" value="HYDROLASE, PUTATIVE (AFU_ORTHOLOGUE AFUA_1G12880)-RELATED"/>
    <property type="match status" value="1"/>
</dbReference>
<dbReference type="InterPro" id="IPR041726">
    <property type="entry name" value="ACAD10_11_N"/>
</dbReference>
<evidence type="ECO:0000259" key="1">
    <source>
        <dbReference type="Pfam" id="PF01636"/>
    </source>
</evidence>